<evidence type="ECO:0000313" key="1">
    <source>
        <dbReference type="EnsemblMetazoa" id="ADIR014406-PA"/>
    </source>
</evidence>
<sequence length="83" mass="9412">MLPCRAGQRRVRGANAVSHVVAHTSKMSVNLLSNPRVWTRGPVSLLQYYYHRLILVSKRVLGVASIHGTIHKKYSTYKLRSEP</sequence>
<name>A0A182NX09_9DIPT</name>
<organism evidence="1 2">
    <name type="scientific">Anopheles dirus</name>
    <dbReference type="NCBI Taxonomy" id="7168"/>
    <lineage>
        <taxon>Eukaryota</taxon>
        <taxon>Metazoa</taxon>
        <taxon>Ecdysozoa</taxon>
        <taxon>Arthropoda</taxon>
        <taxon>Hexapoda</taxon>
        <taxon>Insecta</taxon>
        <taxon>Pterygota</taxon>
        <taxon>Neoptera</taxon>
        <taxon>Endopterygota</taxon>
        <taxon>Diptera</taxon>
        <taxon>Nematocera</taxon>
        <taxon>Culicoidea</taxon>
        <taxon>Culicidae</taxon>
        <taxon>Anophelinae</taxon>
        <taxon>Anopheles</taxon>
    </lineage>
</organism>
<reference evidence="1" key="2">
    <citation type="submission" date="2020-05" db="UniProtKB">
        <authorList>
            <consortium name="EnsemblMetazoa"/>
        </authorList>
    </citation>
    <scope>IDENTIFICATION</scope>
    <source>
        <strain evidence="1">WRAIR2</strain>
    </source>
</reference>
<evidence type="ECO:0000313" key="2">
    <source>
        <dbReference type="Proteomes" id="UP000075884"/>
    </source>
</evidence>
<keyword evidence="2" id="KW-1185">Reference proteome</keyword>
<protein>
    <submittedName>
        <fullName evidence="1">Uncharacterized protein</fullName>
    </submittedName>
</protein>
<dbReference type="EnsemblMetazoa" id="ADIR014406-RA">
    <property type="protein sequence ID" value="ADIR014406-PA"/>
    <property type="gene ID" value="ADIR014406"/>
</dbReference>
<dbReference type="VEuPathDB" id="VectorBase:ADIR014406"/>
<accession>A0A182NX09</accession>
<dbReference type="Proteomes" id="UP000075884">
    <property type="component" value="Unassembled WGS sequence"/>
</dbReference>
<dbReference type="AlphaFoldDB" id="A0A182NX09"/>
<reference evidence="2" key="1">
    <citation type="submission" date="2013-03" db="EMBL/GenBank/DDBJ databases">
        <title>The Genome Sequence of Anopheles dirus WRAIR2.</title>
        <authorList>
            <consortium name="The Broad Institute Genomics Platform"/>
            <person name="Neafsey D.E."/>
            <person name="Walton C."/>
            <person name="Walker B."/>
            <person name="Young S.K."/>
            <person name="Zeng Q."/>
            <person name="Gargeya S."/>
            <person name="Fitzgerald M."/>
            <person name="Haas B."/>
            <person name="Abouelleil A."/>
            <person name="Allen A.W."/>
            <person name="Alvarado L."/>
            <person name="Arachchi H.M."/>
            <person name="Berlin A.M."/>
            <person name="Chapman S.B."/>
            <person name="Gainer-Dewar J."/>
            <person name="Goldberg J."/>
            <person name="Griggs A."/>
            <person name="Gujja S."/>
            <person name="Hansen M."/>
            <person name="Howarth C."/>
            <person name="Imamovic A."/>
            <person name="Ireland A."/>
            <person name="Larimer J."/>
            <person name="McCowan C."/>
            <person name="Murphy C."/>
            <person name="Pearson M."/>
            <person name="Poon T.W."/>
            <person name="Priest M."/>
            <person name="Roberts A."/>
            <person name="Saif S."/>
            <person name="Shea T."/>
            <person name="Sisk P."/>
            <person name="Sykes S."/>
            <person name="Wortman J."/>
            <person name="Nusbaum C."/>
            <person name="Birren B."/>
        </authorList>
    </citation>
    <scope>NUCLEOTIDE SEQUENCE [LARGE SCALE GENOMIC DNA]</scope>
    <source>
        <strain evidence="2">WRAIR2</strain>
    </source>
</reference>
<proteinExistence type="predicted"/>